<reference evidence="7 8" key="2">
    <citation type="submission" date="2018-11" db="EMBL/GenBank/DDBJ databases">
        <authorList>
            <consortium name="Pathogen Informatics"/>
        </authorList>
    </citation>
    <scope>NUCLEOTIDE SEQUENCE [LARGE SCALE GENOMIC DNA]</scope>
    <source>
        <strain evidence="7 8">Egypt</strain>
    </source>
</reference>
<dbReference type="GO" id="GO:0000381">
    <property type="term" value="P:regulation of alternative mRNA splicing, via spliceosome"/>
    <property type="evidence" value="ECO:0007669"/>
    <property type="project" value="InterPro"/>
</dbReference>
<sequence length="298" mass="32282">MLIHHQIEARLSHAPALNHSVHELLGQVGDDELTELVGLVASQSSGADTDVLSTAQPVTTMAPIQSTVPAVRHVPTLISGLTKPGDGLLGPANIPHPSATSTGASSGSNMTGSSYNNPFVQLGSKSGSNLCGRSMDVRKSCLDVQSSVEADEPTAYSHVPIDAAVSLVLSRLRRAQSNCNALVTSNQTELQSFTFTQNSQNGKLIMMRVRVLEQENDELASINRTGRAARLETEIALRRRFVQDLKQTHSGKAVLFLLLLAETVPVIIFVICVIVYTFYLVEVFRLLRFFSVYIESLL</sequence>
<evidence type="ECO:0000256" key="1">
    <source>
        <dbReference type="ARBA" id="ARBA00004123"/>
    </source>
</evidence>
<evidence type="ECO:0000313" key="7">
    <source>
        <dbReference type="EMBL" id="VDP86400.1"/>
    </source>
</evidence>
<comment type="subcellular location">
    <subcellularLocation>
        <location evidence="1">Nucleus</location>
    </subcellularLocation>
</comment>
<dbReference type="Proteomes" id="UP000272942">
    <property type="component" value="Unassembled WGS sequence"/>
</dbReference>
<dbReference type="InterPro" id="IPR033757">
    <property type="entry name" value="WTAP"/>
</dbReference>
<proteinExistence type="inferred from homology"/>
<dbReference type="EMBL" id="UZAN01048409">
    <property type="protein sequence ID" value="VDP86400.1"/>
    <property type="molecule type" value="Genomic_DNA"/>
</dbReference>
<feature type="transmembrane region" description="Helical" evidence="6">
    <location>
        <begin position="253"/>
        <end position="281"/>
    </location>
</feature>
<dbReference type="OrthoDB" id="3366661at2759"/>
<dbReference type="GO" id="GO:0008380">
    <property type="term" value="P:RNA splicing"/>
    <property type="evidence" value="ECO:0007669"/>
    <property type="project" value="UniProtKB-KW"/>
</dbReference>
<keyword evidence="5" id="KW-0539">Nucleus</keyword>
<evidence type="ECO:0000313" key="9">
    <source>
        <dbReference type="WBParaSite" id="ECPE_0001008201-mRNA-1"/>
    </source>
</evidence>
<dbReference type="GO" id="GO:0006397">
    <property type="term" value="P:mRNA processing"/>
    <property type="evidence" value="ECO:0007669"/>
    <property type="project" value="UniProtKB-KW"/>
</dbReference>
<keyword evidence="8" id="KW-1185">Reference proteome</keyword>
<dbReference type="WBParaSite" id="ECPE_0001008201-mRNA-1">
    <property type="protein sequence ID" value="ECPE_0001008201-mRNA-1"/>
    <property type="gene ID" value="ECPE_0001008201"/>
</dbReference>
<gene>
    <name evidence="7" type="ORF">ECPE_LOCUS10050</name>
</gene>
<evidence type="ECO:0000313" key="8">
    <source>
        <dbReference type="Proteomes" id="UP000272942"/>
    </source>
</evidence>
<dbReference type="GO" id="GO:0016556">
    <property type="term" value="P:mRNA modification"/>
    <property type="evidence" value="ECO:0007669"/>
    <property type="project" value="InterPro"/>
</dbReference>
<protein>
    <submittedName>
        <fullName evidence="7 9">Uncharacterized protein</fullName>
    </submittedName>
</protein>
<comment type="similarity">
    <text evidence="2">Belongs to the fl(2)d family.</text>
</comment>
<keyword evidence="3" id="KW-0507">mRNA processing</keyword>
<keyword evidence="4" id="KW-0508">mRNA splicing</keyword>
<dbReference type="PANTHER" id="PTHR15217">
    <property type="entry name" value="WILMS' TUMOR 1-ASSOCIATING PROTEIN"/>
    <property type="match status" value="1"/>
</dbReference>
<keyword evidence="6" id="KW-1133">Transmembrane helix</keyword>
<evidence type="ECO:0000256" key="4">
    <source>
        <dbReference type="ARBA" id="ARBA00023187"/>
    </source>
</evidence>
<evidence type="ECO:0000256" key="5">
    <source>
        <dbReference type="ARBA" id="ARBA00023242"/>
    </source>
</evidence>
<dbReference type="GO" id="GO:0005634">
    <property type="term" value="C:nucleus"/>
    <property type="evidence" value="ECO:0007669"/>
    <property type="project" value="UniProtKB-SubCell"/>
</dbReference>
<evidence type="ECO:0000256" key="6">
    <source>
        <dbReference type="SAM" id="Phobius"/>
    </source>
</evidence>
<reference evidence="9" key="1">
    <citation type="submission" date="2016-06" db="UniProtKB">
        <authorList>
            <consortium name="WormBaseParasite"/>
        </authorList>
    </citation>
    <scope>IDENTIFICATION</scope>
</reference>
<keyword evidence="6" id="KW-0812">Transmembrane</keyword>
<dbReference type="PANTHER" id="PTHR15217:SF0">
    <property type="entry name" value="PRE-MRNA-SPLICING REGULATOR WTAP"/>
    <property type="match status" value="1"/>
</dbReference>
<accession>A0A183ASW5</accession>
<evidence type="ECO:0000256" key="2">
    <source>
        <dbReference type="ARBA" id="ARBA00010313"/>
    </source>
</evidence>
<dbReference type="Pfam" id="PF17098">
    <property type="entry name" value="Wtap"/>
    <property type="match status" value="1"/>
</dbReference>
<keyword evidence="6" id="KW-0472">Membrane</keyword>
<name>A0A183ASW5_9TREM</name>
<dbReference type="AlphaFoldDB" id="A0A183ASW5"/>
<organism evidence="9">
    <name type="scientific">Echinostoma caproni</name>
    <dbReference type="NCBI Taxonomy" id="27848"/>
    <lineage>
        <taxon>Eukaryota</taxon>
        <taxon>Metazoa</taxon>
        <taxon>Spiralia</taxon>
        <taxon>Lophotrochozoa</taxon>
        <taxon>Platyhelminthes</taxon>
        <taxon>Trematoda</taxon>
        <taxon>Digenea</taxon>
        <taxon>Plagiorchiida</taxon>
        <taxon>Echinostomata</taxon>
        <taxon>Echinostomatoidea</taxon>
        <taxon>Echinostomatidae</taxon>
        <taxon>Echinostoma</taxon>
    </lineage>
</organism>
<evidence type="ECO:0000256" key="3">
    <source>
        <dbReference type="ARBA" id="ARBA00022664"/>
    </source>
</evidence>